<name>A0ABT4I4X4_9ACTO</name>
<keyword evidence="1" id="KW-1133">Transmembrane helix</keyword>
<dbReference type="RefSeq" id="WP_268916503.1">
    <property type="nucleotide sequence ID" value="NZ_JAPTMY010000003.1"/>
</dbReference>
<keyword evidence="1" id="KW-0472">Membrane</keyword>
<dbReference type="Proteomes" id="UP001072034">
    <property type="component" value="Unassembled WGS sequence"/>
</dbReference>
<sequence>MKPLYWFLAALVLFAAGAGLISVQHLGPAPDVTCLEEGQPSSGFSVEVNGEECRLNNEDFQAVWDYENKSAVPLHIAGLGLAVVSIGFVVTGTVSAVRRRNRRRRAERLAAVG</sequence>
<evidence type="ECO:0000313" key="2">
    <source>
        <dbReference type="EMBL" id="MCZ0856792.1"/>
    </source>
</evidence>
<comment type="caution">
    <text evidence="2">The sequence shown here is derived from an EMBL/GenBank/DDBJ whole genome shotgun (WGS) entry which is preliminary data.</text>
</comment>
<evidence type="ECO:0000313" key="3">
    <source>
        <dbReference type="Proteomes" id="UP001072034"/>
    </source>
</evidence>
<gene>
    <name evidence="2" type="ORF">OHJ16_01830</name>
</gene>
<organism evidence="2 3">
    <name type="scientific">Actinomyces israelii</name>
    <dbReference type="NCBI Taxonomy" id="1659"/>
    <lineage>
        <taxon>Bacteria</taxon>
        <taxon>Bacillati</taxon>
        <taxon>Actinomycetota</taxon>
        <taxon>Actinomycetes</taxon>
        <taxon>Actinomycetales</taxon>
        <taxon>Actinomycetaceae</taxon>
        <taxon>Actinomyces</taxon>
    </lineage>
</organism>
<protein>
    <submittedName>
        <fullName evidence="2">Uncharacterized protein</fullName>
    </submittedName>
</protein>
<reference evidence="2" key="1">
    <citation type="submission" date="2022-10" db="EMBL/GenBank/DDBJ databases">
        <title>Genome sequence of Actinomyces israelii ATCC 10048.</title>
        <authorList>
            <person name="Watt R.M."/>
            <person name="Tong W.M."/>
        </authorList>
    </citation>
    <scope>NUCLEOTIDE SEQUENCE</scope>
    <source>
        <strain evidence="2">ATCC 10048</strain>
    </source>
</reference>
<feature type="transmembrane region" description="Helical" evidence="1">
    <location>
        <begin position="74"/>
        <end position="97"/>
    </location>
</feature>
<proteinExistence type="predicted"/>
<dbReference type="EMBL" id="JAPTMY010000003">
    <property type="protein sequence ID" value="MCZ0856792.1"/>
    <property type="molecule type" value="Genomic_DNA"/>
</dbReference>
<keyword evidence="1" id="KW-0812">Transmembrane</keyword>
<keyword evidence="3" id="KW-1185">Reference proteome</keyword>
<accession>A0ABT4I4X4</accession>
<evidence type="ECO:0000256" key="1">
    <source>
        <dbReference type="SAM" id="Phobius"/>
    </source>
</evidence>